<dbReference type="PANTHER" id="PTHR30582">
    <property type="entry name" value="L,D-TRANSPEPTIDASE"/>
    <property type="match status" value="1"/>
</dbReference>
<dbReference type="InterPro" id="IPR005490">
    <property type="entry name" value="LD_TPept_cat_dom"/>
</dbReference>
<name>A0ABS9T2P1_9ACTN</name>
<proteinExistence type="predicted"/>
<dbReference type="Pfam" id="PF03734">
    <property type="entry name" value="YkuD"/>
    <property type="match status" value="1"/>
</dbReference>
<dbReference type="SUPFAM" id="SSF141523">
    <property type="entry name" value="L,D-transpeptidase catalytic domain-like"/>
    <property type="match status" value="1"/>
</dbReference>
<dbReference type="Gene3D" id="2.40.440.10">
    <property type="entry name" value="L,D-transpeptidase catalytic domain-like"/>
    <property type="match status" value="1"/>
</dbReference>
<comment type="pathway">
    <text evidence="1 7">Cell wall biogenesis; peptidoglycan biosynthesis.</text>
</comment>
<feature type="domain" description="L,D-TPase catalytic" evidence="10">
    <location>
        <begin position="250"/>
        <end position="380"/>
    </location>
</feature>
<feature type="region of interest" description="Disordered" evidence="8">
    <location>
        <begin position="86"/>
        <end position="106"/>
    </location>
</feature>
<keyword evidence="6 7" id="KW-0961">Cell wall biogenesis/degradation</keyword>
<comment type="caution">
    <text evidence="11">The sequence shown here is derived from an EMBL/GenBank/DDBJ whole genome shotgun (WGS) entry which is preliminary data.</text>
</comment>
<keyword evidence="5" id="KW-0012">Acyltransferase</keyword>
<feature type="transmembrane region" description="Helical" evidence="9">
    <location>
        <begin position="21"/>
        <end position="43"/>
    </location>
</feature>
<dbReference type="RefSeq" id="WP_241061638.1">
    <property type="nucleotide sequence ID" value="NZ_JAKWJU010000002.1"/>
</dbReference>
<dbReference type="Gene3D" id="2.60.40.3780">
    <property type="match status" value="1"/>
</dbReference>
<evidence type="ECO:0000313" key="11">
    <source>
        <dbReference type="EMBL" id="MCH6162728.1"/>
    </source>
</evidence>
<feature type="active site" description="Proton donor/acceptor" evidence="7">
    <location>
        <position position="330"/>
    </location>
</feature>
<dbReference type="Gene3D" id="2.60.40.3710">
    <property type="match status" value="1"/>
</dbReference>
<feature type="active site" description="Nucleophile" evidence="7">
    <location>
        <position position="349"/>
    </location>
</feature>
<keyword evidence="3 7" id="KW-0133">Cell shape</keyword>
<reference evidence="11" key="1">
    <citation type="submission" date="2022-03" db="EMBL/GenBank/DDBJ databases">
        <authorList>
            <person name="Santos J.D.N."/>
            <person name="Kallscheuer N."/>
            <person name="Jogler C."/>
            <person name="Lage O.M."/>
        </authorList>
    </citation>
    <scope>NUCLEOTIDE SEQUENCE</scope>
    <source>
        <strain evidence="11">M600PL45_2</strain>
    </source>
</reference>
<evidence type="ECO:0000256" key="5">
    <source>
        <dbReference type="ARBA" id="ARBA00023315"/>
    </source>
</evidence>
<dbReference type="CDD" id="cd16913">
    <property type="entry name" value="YkuD_like"/>
    <property type="match status" value="1"/>
</dbReference>
<evidence type="ECO:0000256" key="9">
    <source>
        <dbReference type="SAM" id="Phobius"/>
    </source>
</evidence>
<reference evidence="11" key="2">
    <citation type="journal article" date="2023" name="Int. J. Syst. Evol. Microbiol.">
        <title>Streptomyces marispadix sp. nov., isolated from marine beach sediment of the Northern Coast of Portugal.</title>
        <authorList>
            <person name="dos Santos J.D.N."/>
            <person name="Vitorino I.R."/>
            <person name="Kallscheuer N."/>
            <person name="Srivastava A."/>
            <person name="Krautwurst S."/>
            <person name="Marz M."/>
            <person name="Jogler C."/>
            <person name="Lobo Da Cunha A."/>
            <person name="Catita J."/>
            <person name="Goncalves H."/>
            <person name="Gonzalez I."/>
            <person name="Reyes F."/>
            <person name="Lage O.M."/>
        </authorList>
    </citation>
    <scope>NUCLEOTIDE SEQUENCE</scope>
    <source>
        <strain evidence="11">M600PL45_2</strain>
    </source>
</reference>
<dbReference type="PANTHER" id="PTHR30582:SF2">
    <property type="entry name" value="L,D-TRANSPEPTIDASE YCIB-RELATED"/>
    <property type="match status" value="1"/>
</dbReference>
<dbReference type="PROSITE" id="PS52029">
    <property type="entry name" value="LD_TPASE"/>
    <property type="match status" value="1"/>
</dbReference>
<protein>
    <submittedName>
        <fullName evidence="11">Ig-like domain-containing protein</fullName>
    </submittedName>
</protein>
<dbReference type="InterPro" id="IPR038063">
    <property type="entry name" value="Transpep_catalytic_dom"/>
</dbReference>
<sequence>MDRVGRTGQAGRKGLPVRRTMLKCSWAVLCAVGALLAGCGTMVEPQTPAQLIEVLPRDGSRDVTKDDTLRITATEGRLDKVRVTRRSRGAGHTVPGSITPDGRTWRPSAPARRLELGSEYRVDVVALDDEGRRAARHTSFTTKAQPRRFIGFFTPEHRQTVGTGMILSIRFNRRITERAAVERGIHVSASPPVKVAPHWFGATRLDFRPEEFWEPGTRVTLDLRLRGVRGAPGVYGVQRKRVHFTVGRDQRSVVDARRHTMTVTRDGQIVGSVPVTTGSAKNPTYSGDMVISQKFEVTRMNARTVGFGGEYDIDDVPHAMRLTDSGTFLHGNYWAPKRTFGKENVSHGCIGLRDRKGGDPGSPAGAFFRDSLTGDVVTVKNSGERTVAPGNGLSGWNMSWQAWRAGSALRPAS</sequence>
<dbReference type="InterPro" id="IPR050979">
    <property type="entry name" value="LD-transpeptidase"/>
</dbReference>
<accession>A0ABS9T2P1</accession>
<evidence type="ECO:0000256" key="6">
    <source>
        <dbReference type="ARBA" id="ARBA00023316"/>
    </source>
</evidence>
<evidence type="ECO:0000256" key="7">
    <source>
        <dbReference type="PROSITE-ProRule" id="PRU01373"/>
    </source>
</evidence>
<keyword evidence="9" id="KW-0812">Transmembrane</keyword>
<keyword evidence="4 7" id="KW-0573">Peptidoglycan synthesis</keyword>
<dbReference type="InterPro" id="IPR041280">
    <property type="entry name" value="Big_10"/>
</dbReference>
<keyword evidence="12" id="KW-1185">Reference proteome</keyword>
<evidence type="ECO:0000256" key="4">
    <source>
        <dbReference type="ARBA" id="ARBA00022984"/>
    </source>
</evidence>
<organism evidence="11 12">
    <name type="scientific">Streptomyces marispadix</name>
    <dbReference type="NCBI Taxonomy" id="2922868"/>
    <lineage>
        <taxon>Bacteria</taxon>
        <taxon>Bacillati</taxon>
        <taxon>Actinomycetota</taxon>
        <taxon>Actinomycetes</taxon>
        <taxon>Kitasatosporales</taxon>
        <taxon>Streptomycetaceae</taxon>
        <taxon>Streptomyces</taxon>
    </lineage>
</organism>
<dbReference type="CDD" id="cd13432">
    <property type="entry name" value="LDT_IgD_like_2"/>
    <property type="match status" value="1"/>
</dbReference>
<evidence type="ECO:0000256" key="2">
    <source>
        <dbReference type="ARBA" id="ARBA00022679"/>
    </source>
</evidence>
<keyword evidence="9" id="KW-1133">Transmembrane helix</keyword>
<gene>
    <name evidence="11" type="ORF">MMA15_20740</name>
</gene>
<dbReference type="EMBL" id="JAKWJU010000002">
    <property type="protein sequence ID" value="MCH6162728.1"/>
    <property type="molecule type" value="Genomic_DNA"/>
</dbReference>
<evidence type="ECO:0000256" key="8">
    <source>
        <dbReference type="SAM" id="MobiDB-lite"/>
    </source>
</evidence>
<evidence type="ECO:0000256" key="1">
    <source>
        <dbReference type="ARBA" id="ARBA00004752"/>
    </source>
</evidence>
<evidence type="ECO:0000313" key="12">
    <source>
        <dbReference type="Proteomes" id="UP001166784"/>
    </source>
</evidence>
<evidence type="ECO:0000256" key="3">
    <source>
        <dbReference type="ARBA" id="ARBA00022960"/>
    </source>
</evidence>
<dbReference type="Proteomes" id="UP001166784">
    <property type="component" value="Unassembled WGS sequence"/>
</dbReference>
<keyword evidence="9" id="KW-0472">Membrane</keyword>
<keyword evidence="2" id="KW-0808">Transferase</keyword>
<evidence type="ECO:0000259" key="10">
    <source>
        <dbReference type="PROSITE" id="PS52029"/>
    </source>
</evidence>
<dbReference type="Pfam" id="PF17964">
    <property type="entry name" value="Big_10"/>
    <property type="match status" value="1"/>
</dbReference>